<protein>
    <submittedName>
        <fullName evidence="2">Arsenic efflux protein</fullName>
    </submittedName>
</protein>
<feature type="transmembrane region" description="Helical" evidence="1">
    <location>
        <begin position="272"/>
        <end position="289"/>
    </location>
</feature>
<gene>
    <name evidence="2" type="ORF">IMF26_09485</name>
</gene>
<dbReference type="AlphaFoldDB" id="A0AAT9LEJ6"/>
<organism evidence="2">
    <name type="scientific">Candidatus Fermentithermobacillus carboniphilus</name>
    <dbReference type="NCBI Taxonomy" id="3085328"/>
    <lineage>
        <taxon>Bacteria</taxon>
        <taxon>Bacillati</taxon>
        <taxon>Bacillota</taxon>
        <taxon>Candidatus Fermentithermobacillia</taxon>
        <taxon>Candidatus Fermentithermobacillales</taxon>
        <taxon>Candidatus Fermentithermobacillaceae</taxon>
        <taxon>Candidatus Fermentithermobacillus</taxon>
    </lineage>
</organism>
<proteinExistence type="predicted"/>
<keyword evidence="1" id="KW-0812">Transmembrane</keyword>
<feature type="transmembrane region" description="Helical" evidence="1">
    <location>
        <begin position="12"/>
        <end position="33"/>
    </location>
</feature>
<feature type="transmembrane region" description="Helical" evidence="1">
    <location>
        <begin position="301"/>
        <end position="320"/>
    </location>
</feature>
<evidence type="ECO:0000256" key="1">
    <source>
        <dbReference type="SAM" id="Phobius"/>
    </source>
</evidence>
<feature type="transmembrane region" description="Helical" evidence="1">
    <location>
        <begin position="73"/>
        <end position="94"/>
    </location>
</feature>
<evidence type="ECO:0000313" key="2">
    <source>
        <dbReference type="EMBL" id="QUL98250.1"/>
    </source>
</evidence>
<dbReference type="Pfam" id="PF11449">
    <property type="entry name" value="ArsP_2"/>
    <property type="match status" value="2"/>
</dbReference>
<keyword evidence="1" id="KW-0472">Membrane</keyword>
<feature type="transmembrane region" description="Helical" evidence="1">
    <location>
        <begin position="208"/>
        <end position="226"/>
    </location>
</feature>
<accession>A0AAT9LEJ6</accession>
<keyword evidence="1" id="KW-1133">Transmembrane helix</keyword>
<reference evidence="2" key="1">
    <citation type="submission" date="2020-10" db="EMBL/GenBank/DDBJ databases">
        <authorList>
            <person name="Kadnikov V."/>
            <person name="Beletsky A.V."/>
            <person name="Mardanov A.V."/>
            <person name="Karnachuk O.V."/>
            <person name="Ravin N.V."/>
        </authorList>
    </citation>
    <scope>NUCLEOTIDE SEQUENCE</scope>
    <source>
        <strain evidence="2">Bu02</strain>
    </source>
</reference>
<reference evidence="2" key="2">
    <citation type="journal article" date="2023" name="Biology">
        <title>Prokaryotic Life Associated with Coal-Fire Gas Vents Revealed by Metagenomics.</title>
        <authorList>
            <person name="Kadnikov V.V."/>
            <person name="Mardanov A.V."/>
            <person name="Beletsky A.V."/>
            <person name="Karnachuk O.V."/>
            <person name="Ravin N.V."/>
        </authorList>
    </citation>
    <scope>NUCLEOTIDE SEQUENCE</scope>
    <source>
        <strain evidence="2">Bu02</strain>
    </source>
</reference>
<sequence length="329" mass="34697">MDERVLEHLREVLLEGLEHTGAMLPLLFAVFLLVEAVSHRTRESWLARATGQPILGPIFASILGLLPQCGFSVAATMLYLAGLIPAGSLLAAYISTSDEALPILLANRSSLPFVVPLIVTKFVWGAVVGISVNLATARLGRLPDTDTTEGLPADFERPAESGDFCMCGSGRARRHSNKAGREVDSCIGGKATFLDMASHALNRTARTLAMVFVLSCLLNFAGHMLGENLIRGLTGLGFWQPLVAALIGLIPSCATSVAVAEAFLSGMMSFPATLSALTSNAGIGVLVLLKESRNKGAVLSILGLLVLSAFLVGILATILLPSPAFTIYR</sequence>
<name>A0AAT9LEJ6_9FIRM</name>
<dbReference type="EMBL" id="CP062796">
    <property type="protein sequence ID" value="QUL98250.1"/>
    <property type="molecule type" value="Genomic_DNA"/>
</dbReference>
<dbReference type="InterPro" id="IPR021552">
    <property type="entry name" value="ArsP_2"/>
</dbReference>
<feature type="transmembrane region" description="Helical" evidence="1">
    <location>
        <begin position="114"/>
        <end position="135"/>
    </location>
</feature>
<dbReference type="KEGG" id="fcz:IMF26_09485"/>
<dbReference type="NCBIfam" id="NF037962">
    <property type="entry name" value="arsenic_eff"/>
    <property type="match status" value="1"/>
</dbReference>
<feature type="transmembrane region" description="Helical" evidence="1">
    <location>
        <begin position="45"/>
        <end position="66"/>
    </location>
</feature>